<keyword evidence="5 6" id="KW-0472">Membrane</keyword>
<keyword evidence="8" id="KW-0614">Plasmid</keyword>
<dbReference type="EMBL" id="CP022748">
    <property type="protein sequence ID" value="ASY46692.1"/>
    <property type="molecule type" value="Genomic_DNA"/>
</dbReference>
<feature type="domain" description="Major facilitator superfamily (MFS) profile" evidence="7">
    <location>
        <begin position="62"/>
        <end position="442"/>
    </location>
</feature>
<dbReference type="SUPFAM" id="SSF103473">
    <property type="entry name" value="MFS general substrate transporter"/>
    <property type="match status" value="1"/>
</dbReference>
<reference evidence="8 9" key="1">
    <citation type="submission" date="2017-08" db="EMBL/GenBank/DDBJ databases">
        <title>Whole Genome Sequence of Sphingobium hydrophobicum C1: Insights into Adaption to the Electronic-waste Contaminated Sediment.</title>
        <authorList>
            <person name="Song D."/>
            <person name="Chen X."/>
            <person name="Xu M."/>
        </authorList>
    </citation>
    <scope>NUCLEOTIDE SEQUENCE [LARGE SCALE GENOMIC DNA]</scope>
    <source>
        <strain evidence="8 9">C1</strain>
        <plasmid evidence="8 9">p2</plasmid>
    </source>
</reference>
<evidence type="ECO:0000256" key="4">
    <source>
        <dbReference type="ARBA" id="ARBA00022989"/>
    </source>
</evidence>
<evidence type="ECO:0000256" key="1">
    <source>
        <dbReference type="ARBA" id="ARBA00004651"/>
    </source>
</evidence>
<feature type="transmembrane region" description="Helical" evidence="6">
    <location>
        <begin position="157"/>
        <end position="175"/>
    </location>
</feature>
<keyword evidence="2" id="KW-1003">Cell membrane</keyword>
<organism evidence="8 9">
    <name type="scientific">Sphingobium xenophagum</name>
    <dbReference type="NCBI Taxonomy" id="121428"/>
    <lineage>
        <taxon>Bacteria</taxon>
        <taxon>Pseudomonadati</taxon>
        <taxon>Pseudomonadota</taxon>
        <taxon>Alphaproteobacteria</taxon>
        <taxon>Sphingomonadales</taxon>
        <taxon>Sphingomonadaceae</taxon>
        <taxon>Sphingobium</taxon>
    </lineage>
</organism>
<dbReference type="KEGG" id="shyd:CJD35_19535"/>
<feature type="transmembrane region" description="Helical" evidence="6">
    <location>
        <begin position="294"/>
        <end position="320"/>
    </location>
</feature>
<dbReference type="Pfam" id="PF07690">
    <property type="entry name" value="MFS_1"/>
    <property type="match status" value="1"/>
</dbReference>
<dbReference type="InterPro" id="IPR036259">
    <property type="entry name" value="MFS_trans_sf"/>
</dbReference>
<feature type="transmembrane region" description="Helical" evidence="6">
    <location>
        <begin position="416"/>
        <end position="438"/>
    </location>
</feature>
<dbReference type="Gene3D" id="1.20.1250.20">
    <property type="entry name" value="MFS general substrate transporter like domains"/>
    <property type="match status" value="1"/>
</dbReference>
<dbReference type="InterPro" id="IPR050189">
    <property type="entry name" value="MFS_Efflux_Transporters"/>
</dbReference>
<evidence type="ECO:0000256" key="3">
    <source>
        <dbReference type="ARBA" id="ARBA00022692"/>
    </source>
</evidence>
<proteinExistence type="predicted"/>
<dbReference type="InterPro" id="IPR011701">
    <property type="entry name" value="MFS"/>
</dbReference>
<protein>
    <submittedName>
        <fullName evidence="8">MFS transporter</fullName>
    </submittedName>
</protein>
<dbReference type="Proteomes" id="UP000217141">
    <property type="component" value="Plasmid p2"/>
</dbReference>
<feature type="transmembrane region" description="Helical" evidence="6">
    <location>
        <begin position="327"/>
        <end position="345"/>
    </location>
</feature>
<feature type="transmembrane region" description="Helical" evidence="6">
    <location>
        <begin position="129"/>
        <end position="151"/>
    </location>
</feature>
<feature type="transmembrane region" description="Helical" evidence="6">
    <location>
        <begin position="187"/>
        <end position="206"/>
    </location>
</feature>
<feature type="transmembrane region" description="Helical" evidence="6">
    <location>
        <begin position="388"/>
        <end position="410"/>
    </location>
</feature>
<feature type="transmembrane region" description="Helical" evidence="6">
    <location>
        <begin position="218"/>
        <end position="239"/>
    </location>
</feature>
<feature type="transmembrane region" description="Helical" evidence="6">
    <location>
        <begin position="260"/>
        <end position="282"/>
    </location>
</feature>
<gene>
    <name evidence="8" type="ORF">CJD35_19535</name>
</gene>
<evidence type="ECO:0000256" key="5">
    <source>
        <dbReference type="ARBA" id="ARBA00023136"/>
    </source>
</evidence>
<keyword evidence="4 6" id="KW-1133">Transmembrane helix</keyword>
<geneLocation type="plasmid" evidence="8 9">
    <name>p2</name>
</geneLocation>
<feature type="transmembrane region" description="Helical" evidence="6">
    <location>
        <begin position="98"/>
        <end position="117"/>
    </location>
</feature>
<evidence type="ECO:0000313" key="8">
    <source>
        <dbReference type="EMBL" id="ASY46692.1"/>
    </source>
</evidence>
<dbReference type="AlphaFoldDB" id="A0A249MZJ9"/>
<dbReference type="GO" id="GO:0005886">
    <property type="term" value="C:plasma membrane"/>
    <property type="evidence" value="ECO:0007669"/>
    <property type="project" value="UniProtKB-SubCell"/>
</dbReference>
<sequence length="452" mass="45947">MDAVTVETGACASLAWRSIAANQSEPGCGGSAVEFTQTEGGHRGGYLMTVTTSKAESAGWGSIFLVYCYGLLAIASAGKMAPIAADMGKALGSSPQEIGWIIGLLFIAPTLGSTLGGSAVDRYGARPMLAGACVLIVIANAICYISDSLGLIEAARLIEGIGFVAITAAAPSLLIMTTSGKRQTGAMALWSTYFAAGISAGLLLAAPFSATEHWRLPFVIHGAAAAGLALSVGLLPVPGQTSRGTAGNDDALRAVIGESGVLRLAAAFAILTIAGFGVNIVMPQYMAKTLGVSVSMGSAAVAISNIASICGGILTGFLLSRGHSFKLVAATISVLACMASISLFLPQSSVTLTIVSLMVWGFATPGTMVAVVMIMIPRVLKNTAIVGLANGVVVQSGSAAAFFVPAIYFSLLANGIWWYFALLGLACVIFALITLLTIQPTGGMIDDGANIH</sequence>
<dbReference type="GO" id="GO:0022857">
    <property type="term" value="F:transmembrane transporter activity"/>
    <property type="evidence" value="ECO:0007669"/>
    <property type="project" value="InterPro"/>
</dbReference>
<dbReference type="InterPro" id="IPR020846">
    <property type="entry name" value="MFS_dom"/>
</dbReference>
<dbReference type="PANTHER" id="PTHR43124">
    <property type="entry name" value="PURINE EFFLUX PUMP PBUE"/>
    <property type="match status" value="1"/>
</dbReference>
<accession>A0A249MZJ9</accession>
<keyword evidence="3 6" id="KW-0812">Transmembrane</keyword>
<evidence type="ECO:0000259" key="7">
    <source>
        <dbReference type="PROSITE" id="PS50850"/>
    </source>
</evidence>
<name>A0A249MZJ9_SPHXE</name>
<evidence type="ECO:0000256" key="2">
    <source>
        <dbReference type="ARBA" id="ARBA00022475"/>
    </source>
</evidence>
<dbReference type="PANTHER" id="PTHR43124:SF3">
    <property type="entry name" value="CHLORAMPHENICOL EFFLUX PUMP RV0191"/>
    <property type="match status" value="1"/>
</dbReference>
<feature type="transmembrane region" description="Helical" evidence="6">
    <location>
        <begin position="357"/>
        <end position="376"/>
    </location>
</feature>
<comment type="subcellular location">
    <subcellularLocation>
        <location evidence="1">Cell membrane</location>
        <topology evidence="1">Multi-pass membrane protein</topology>
    </subcellularLocation>
</comment>
<dbReference type="PROSITE" id="PS50850">
    <property type="entry name" value="MFS"/>
    <property type="match status" value="1"/>
</dbReference>
<evidence type="ECO:0000256" key="6">
    <source>
        <dbReference type="SAM" id="Phobius"/>
    </source>
</evidence>
<feature type="transmembrane region" description="Helical" evidence="6">
    <location>
        <begin position="58"/>
        <end position="78"/>
    </location>
</feature>
<evidence type="ECO:0000313" key="9">
    <source>
        <dbReference type="Proteomes" id="UP000217141"/>
    </source>
</evidence>